<protein>
    <recommendedName>
        <fullName evidence="3">Aminotransferase class I/classII large domain-containing protein</fullName>
    </recommendedName>
</protein>
<organism evidence="4 5">
    <name type="scientific">Marchantia polymorpha subsp. ruderalis</name>
    <dbReference type="NCBI Taxonomy" id="1480154"/>
    <lineage>
        <taxon>Eukaryota</taxon>
        <taxon>Viridiplantae</taxon>
        <taxon>Streptophyta</taxon>
        <taxon>Embryophyta</taxon>
        <taxon>Marchantiophyta</taxon>
        <taxon>Marchantiopsida</taxon>
        <taxon>Marchantiidae</taxon>
        <taxon>Marchantiales</taxon>
        <taxon>Marchantiaceae</taxon>
        <taxon>Marchantia</taxon>
    </lineage>
</organism>
<dbReference type="PRINTS" id="PR00753">
    <property type="entry name" value="ACCSYNTHASE"/>
</dbReference>
<dbReference type="EMBL" id="LVLJ01001777">
    <property type="protein sequence ID" value="OAE28059.1"/>
    <property type="molecule type" value="Genomic_DNA"/>
</dbReference>
<feature type="domain" description="Aminotransferase class I/classII large" evidence="3">
    <location>
        <begin position="53"/>
        <end position="411"/>
    </location>
</feature>
<dbReference type="PANTHER" id="PTHR43795:SF39">
    <property type="entry name" value="AMINOTRANSFERASE CLASS I_CLASSII DOMAIN-CONTAINING PROTEIN"/>
    <property type="match status" value="1"/>
</dbReference>
<dbReference type="CDD" id="cd00609">
    <property type="entry name" value="AAT_like"/>
    <property type="match status" value="1"/>
</dbReference>
<evidence type="ECO:0000256" key="2">
    <source>
        <dbReference type="ARBA" id="ARBA00022898"/>
    </source>
</evidence>
<dbReference type="GO" id="GO:0008483">
    <property type="term" value="F:transaminase activity"/>
    <property type="evidence" value="ECO:0007669"/>
    <property type="project" value="TreeGrafter"/>
</dbReference>
<dbReference type="InterPro" id="IPR004839">
    <property type="entry name" value="Aminotransferase_I/II_large"/>
</dbReference>
<dbReference type="Proteomes" id="UP000077202">
    <property type="component" value="Unassembled WGS sequence"/>
</dbReference>
<dbReference type="AlphaFoldDB" id="A0A176W4Y2"/>
<evidence type="ECO:0000313" key="4">
    <source>
        <dbReference type="EMBL" id="OAE28059.1"/>
    </source>
</evidence>
<dbReference type="SUPFAM" id="SSF53383">
    <property type="entry name" value="PLP-dependent transferases"/>
    <property type="match status" value="1"/>
</dbReference>
<dbReference type="InterPro" id="IPR015421">
    <property type="entry name" value="PyrdxlP-dep_Trfase_major"/>
</dbReference>
<gene>
    <name evidence="4" type="ORF">AXG93_3410s1020</name>
</gene>
<evidence type="ECO:0000313" key="5">
    <source>
        <dbReference type="Proteomes" id="UP000077202"/>
    </source>
</evidence>
<dbReference type="InterPro" id="IPR004838">
    <property type="entry name" value="NHTrfase_class1_PyrdxlP-BS"/>
</dbReference>
<comment type="similarity">
    <text evidence="1">Belongs to the class-I pyridoxal-phosphate-dependent aminotransferase family.</text>
</comment>
<dbReference type="InterPro" id="IPR050478">
    <property type="entry name" value="Ethylene_sulfur-biosynth"/>
</dbReference>
<dbReference type="PANTHER" id="PTHR43795">
    <property type="entry name" value="BIFUNCTIONAL ASPARTATE AMINOTRANSFERASE AND GLUTAMATE/ASPARTATE-PREPHENATE AMINOTRANSFERASE-RELATED"/>
    <property type="match status" value="1"/>
</dbReference>
<accession>A0A176W4Y2</accession>
<proteinExistence type="inferred from homology"/>
<reference evidence="4" key="1">
    <citation type="submission" date="2016-03" db="EMBL/GenBank/DDBJ databases">
        <title>Mechanisms controlling the formation of the plant cell surface in tip-growing cells are functionally conserved among land plants.</title>
        <authorList>
            <person name="Honkanen S."/>
            <person name="Jones V.A."/>
            <person name="Morieri G."/>
            <person name="Champion C."/>
            <person name="Hetherington A.J."/>
            <person name="Kelly S."/>
            <person name="Saint-Marcoux D."/>
            <person name="Proust H."/>
            <person name="Prescott H."/>
            <person name="Dolan L."/>
        </authorList>
    </citation>
    <scope>NUCLEOTIDE SEQUENCE [LARGE SCALE GENOMIC DNA]</scope>
    <source>
        <tissue evidence="4">Whole gametophyte</tissue>
    </source>
</reference>
<dbReference type="PROSITE" id="PS00105">
    <property type="entry name" value="AA_TRANSFER_CLASS_1"/>
    <property type="match status" value="1"/>
</dbReference>
<dbReference type="Pfam" id="PF00155">
    <property type="entry name" value="Aminotran_1_2"/>
    <property type="match status" value="1"/>
</dbReference>
<comment type="caution">
    <text evidence="4">The sequence shown here is derived from an EMBL/GenBank/DDBJ whole genome shotgun (WGS) entry which is preliminary data.</text>
</comment>
<keyword evidence="5" id="KW-1185">Reference proteome</keyword>
<sequence length="573" mass="63707">MHTQDEDVATAHVAKRALAVVNDDKHVEAYYMGWHEAQSNPYDAVQNPGGCIQLGLSENTLSLDLLDDWFSTHSTAPALELENVLNFKAIAGYPDVYHGLLIFRNLMANFMNELYGGAVSFDPEKMVITTGATSAIEILAFCLADPGDVFLVPAPYYPGFERDIRFRSQVDLVPVPSFSSDGFAVTRAALEQAFEDAVSRGRKVKAVLMTSPSNPLGMTYSRDQLSVILDFIGQKDMHLICDEIYAGSVFGTTEFISIAELVMPPRVDPNRVHIIYGLSKVLGIPGFRVGLLYSWNSLVLDAAKKLTRFSSVPTLTQQILISLLSDTHFLRLFLSENLKRLQQRWRLVSHGLQEAGLEFVNCTAGFFCWVNIGKVASVQTKEQELELWSKLLHVEGLNVTPGSACQCSEPGLWMSAQFTLSAAELAHDNLSLLALDLSASDDPTQDPTLPRTQPFVRVWQKSTDGPIPLVRVNCHSSSTGDAEIIDSIKAGKKFELFPGNDSFTCTFVWMGTDRMLASQHFVIYSPPKKQDVLMMPFYCRLCLWTFDHTGFDLYNNATKSYVQAHNWLLSSIS</sequence>
<name>A0A176W4Y2_MARPO</name>
<dbReference type="InterPro" id="IPR015424">
    <property type="entry name" value="PyrdxlP-dep_Trfase"/>
</dbReference>
<dbReference type="GO" id="GO:0006520">
    <property type="term" value="P:amino acid metabolic process"/>
    <property type="evidence" value="ECO:0007669"/>
    <property type="project" value="TreeGrafter"/>
</dbReference>
<evidence type="ECO:0000256" key="1">
    <source>
        <dbReference type="ARBA" id="ARBA00007441"/>
    </source>
</evidence>
<evidence type="ECO:0000259" key="3">
    <source>
        <dbReference type="Pfam" id="PF00155"/>
    </source>
</evidence>
<dbReference type="Gene3D" id="3.40.640.10">
    <property type="entry name" value="Type I PLP-dependent aspartate aminotransferase-like (Major domain)"/>
    <property type="match status" value="1"/>
</dbReference>
<dbReference type="Gene3D" id="3.90.1150.10">
    <property type="entry name" value="Aspartate Aminotransferase, domain 1"/>
    <property type="match status" value="1"/>
</dbReference>
<dbReference type="InterPro" id="IPR015422">
    <property type="entry name" value="PyrdxlP-dep_Trfase_small"/>
</dbReference>
<dbReference type="GO" id="GO:0030170">
    <property type="term" value="F:pyridoxal phosphate binding"/>
    <property type="evidence" value="ECO:0007669"/>
    <property type="project" value="InterPro"/>
</dbReference>
<keyword evidence="2" id="KW-0663">Pyridoxal phosphate</keyword>